<evidence type="ECO:0000313" key="3">
    <source>
        <dbReference type="Proteomes" id="UP001596241"/>
    </source>
</evidence>
<organism evidence="2 3">
    <name type="scientific">Streptomyces ramulosus</name>
    <dbReference type="NCBI Taxonomy" id="47762"/>
    <lineage>
        <taxon>Bacteria</taxon>
        <taxon>Bacillati</taxon>
        <taxon>Actinomycetota</taxon>
        <taxon>Actinomycetes</taxon>
        <taxon>Kitasatosporales</taxon>
        <taxon>Streptomycetaceae</taxon>
        <taxon>Streptomyces</taxon>
    </lineage>
</organism>
<gene>
    <name evidence="2" type="ORF">ACFP3M_24555</name>
</gene>
<protein>
    <submittedName>
        <fullName evidence="2">Uncharacterized protein</fullName>
    </submittedName>
</protein>
<name>A0ABW1FRU4_9ACTN</name>
<sequence length="131" mass="14576">MNNPRGDVRLRAAAPDEAYADAPRLLAEMRWVTDQVAAQPLGNSLSREFWLRKAALLDRIALAETGERYKAEADAAAAKAAHHLARYDRERGSGPFATRNGPLPPDSPQWGSSYRPYVRQEYAAWQQIAQG</sequence>
<comment type="caution">
    <text evidence="2">The sequence shown here is derived from an EMBL/GenBank/DDBJ whole genome shotgun (WGS) entry which is preliminary data.</text>
</comment>
<evidence type="ECO:0000313" key="2">
    <source>
        <dbReference type="EMBL" id="MFC5895969.1"/>
    </source>
</evidence>
<evidence type="ECO:0000256" key="1">
    <source>
        <dbReference type="SAM" id="MobiDB-lite"/>
    </source>
</evidence>
<accession>A0ABW1FRU4</accession>
<feature type="region of interest" description="Disordered" evidence="1">
    <location>
        <begin position="89"/>
        <end position="111"/>
    </location>
</feature>
<dbReference type="Proteomes" id="UP001596241">
    <property type="component" value="Unassembled WGS sequence"/>
</dbReference>
<keyword evidence="3" id="KW-1185">Reference proteome</keyword>
<proteinExistence type="predicted"/>
<reference evidence="3" key="1">
    <citation type="journal article" date="2019" name="Int. J. Syst. Evol. Microbiol.">
        <title>The Global Catalogue of Microorganisms (GCM) 10K type strain sequencing project: providing services to taxonomists for standard genome sequencing and annotation.</title>
        <authorList>
            <consortium name="The Broad Institute Genomics Platform"/>
            <consortium name="The Broad Institute Genome Sequencing Center for Infectious Disease"/>
            <person name="Wu L."/>
            <person name="Ma J."/>
        </authorList>
    </citation>
    <scope>NUCLEOTIDE SEQUENCE [LARGE SCALE GENOMIC DNA]</scope>
    <source>
        <strain evidence="3">CGMCC 1.15809</strain>
    </source>
</reference>
<dbReference type="RefSeq" id="WP_345089579.1">
    <property type="nucleotide sequence ID" value="NZ_BAAAWG010000015.1"/>
</dbReference>
<dbReference type="EMBL" id="JBHSPW010000012">
    <property type="protein sequence ID" value="MFC5895969.1"/>
    <property type="molecule type" value="Genomic_DNA"/>
</dbReference>